<gene>
    <name evidence="2" type="ORF">LSH36_511g01005</name>
</gene>
<keyword evidence="1" id="KW-0732">Signal</keyword>
<dbReference type="EMBL" id="JAODUP010000511">
    <property type="protein sequence ID" value="KAK2148180.1"/>
    <property type="molecule type" value="Genomic_DNA"/>
</dbReference>
<sequence>MLLALLIASGVLHSGIESLSLHQSKRNDVGYIENADITDVFDTILWQELCRDYDGPAAYCRDLVRELTETLLTSNGRVRAKRADLLKQVPPLCPQNMDRLECFERYMAFIVRFHPKIGGGLKRNILFQEHVGPIFKRNLAWTVPVSGGDERAMIWNLCPSGWSKLDCFTEYLTFLLAVDGDIAHRTKRSGGGSSNLKAKRAAEGTSLCPAGVDPVTCFEGYFAYYINRGSDMKMIGRSSDNFVSDGERGKGESTIAIGDGTHSKGRNSILCNLDGSC</sequence>
<accession>A0AAD9MWM2</accession>
<evidence type="ECO:0000256" key="1">
    <source>
        <dbReference type="SAM" id="SignalP"/>
    </source>
</evidence>
<evidence type="ECO:0000313" key="2">
    <source>
        <dbReference type="EMBL" id="KAK2148180.1"/>
    </source>
</evidence>
<name>A0AAD9MWM2_9ANNE</name>
<evidence type="ECO:0000313" key="3">
    <source>
        <dbReference type="Proteomes" id="UP001208570"/>
    </source>
</evidence>
<dbReference type="Proteomes" id="UP001208570">
    <property type="component" value="Unassembled WGS sequence"/>
</dbReference>
<protein>
    <submittedName>
        <fullName evidence="2">Uncharacterized protein</fullName>
    </submittedName>
</protein>
<feature type="chain" id="PRO_5041907407" evidence="1">
    <location>
        <begin position="19"/>
        <end position="277"/>
    </location>
</feature>
<reference evidence="2" key="1">
    <citation type="journal article" date="2023" name="Mol. Biol. Evol.">
        <title>Third-Generation Sequencing Reveals the Adaptive Role of the Epigenome in Three Deep-Sea Polychaetes.</title>
        <authorList>
            <person name="Perez M."/>
            <person name="Aroh O."/>
            <person name="Sun Y."/>
            <person name="Lan Y."/>
            <person name="Juniper S.K."/>
            <person name="Young C.R."/>
            <person name="Angers B."/>
            <person name="Qian P.Y."/>
        </authorList>
    </citation>
    <scope>NUCLEOTIDE SEQUENCE</scope>
    <source>
        <strain evidence="2">P08H-3</strain>
    </source>
</reference>
<organism evidence="2 3">
    <name type="scientific">Paralvinella palmiformis</name>
    <dbReference type="NCBI Taxonomy" id="53620"/>
    <lineage>
        <taxon>Eukaryota</taxon>
        <taxon>Metazoa</taxon>
        <taxon>Spiralia</taxon>
        <taxon>Lophotrochozoa</taxon>
        <taxon>Annelida</taxon>
        <taxon>Polychaeta</taxon>
        <taxon>Sedentaria</taxon>
        <taxon>Canalipalpata</taxon>
        <taxon>Terebellida</taxon>
        <taxon>Terebelliformia</taxon>
        <taxon>Alvinellidae</taxon>
        <taxon>Paralvinella</taxon>
    </lineage>
</organism>
<comment type="caution">
    <text evidence="2">The sequence shown here is derived from an EMBL/GenBank/DDBJ whole genome shotgun (WGS) entry which is preliminary data.</text>
</comment>
<proteinExistence type="predicted"/>
<keyword evidence="3" id="KW-1185">Reference proteome</keyword>
<feature type="signal peptide" evidence="1">
    <location>
        <begin position="1"/>
        <end position="18"/>
    </location>
</feature>
<dbReference type="AlphaFoldDB" id="A0AAD9MWM2"/>